<feature type="compositionally biased region" description="Low complexity" evidence="1">
    <location>
        <begin position="43"/>
        <end position="61"/>
    </location>
</feature>
<gene>
    <name evidence="3" type="primary">GPR160</name>
</gene>
<organism evidence="2 3">
    <name type="scientific">Sapajus apella</name>
    <name type="common">Brown-capped capuchin</name>
    <name type="synonym">Cebus apella</name>
    <dbReference type="NCBI Taxonomy" id="9515"/>
    <lineage>
        <taxon>Eukaryota</taxon>
        <taxon>Metazoa</taxon>
        <taxon>Chordata</taxon>
        <taxon>Craniata</taxon>
        <taxon>Vertebrata</taxon>
        <taxon>Euteleostomi</taxon>
        <taxon>Mammalia</taxon>
        <taxon>Eutheria</taxon>
        <taxon>Euarchontoglires</taxon>
        <taxon>Primates</taxon>
        <taxon>Haplorrhini</taxon>
        <taxon>Platyrrhini</taxon>
        <taxon>Cebidae</taxon>
        <taxon>Cebinae</taxon>
        <taxon>Sapajus</taxon>
    </lineage>
</organism>
<reference evidence="3" key="1">
    <citation type="submission" date="2025-08" db="UniProtKB">
        <authorList>
            <consortium name="RefSeq"/>
        </authorList>
    </citation>
    <scope>IDENTIFICATION</scope>
    <source>
        <tissue evidence="3">Blood</tissue>
    </source>
</reference>
<feature type="compositionally biased region" description="Gly residues" evidence="1">
    <location>
        <begin position="64"/>
        <end position="74"/>
    </location>
</feature>
<proteinExistence type="predicted"/>
<evidence type="ECO:0000313" key="3">
    <source>
        <dbReference type="RefSeq" id="XP_032116710.1"/>
    </source>
</evidence>
<name>A0A6J3GFX7_SAPAP</name>
<dbReference type="CTD" id="26996"/>
<dbReference type="GeneID" id="116538391"/>
<evidence type="ECO:0000256" key="1">
    <source>
        <dbReference type="SAM" id="MobiDB-lite"/>
    </source>
</evidence>
<evidence type="ECO:0000313" key="2">
    <source>
        <dbReference type="Proteomes" id="UP000504640"/>
    </source>
</evidence>
<dbReference type="Proteomes" id="UP000504640">
    <property type="component" value="Unplaced"/>
</dbReference>
<dbReference type="AlphaFoldDB" id="A0A6J3GFX7"/>
<feature type="compositionally biased region" description="Basic residues" evidence="1">
    <location>
        <begin position="22"/>
        <end position="35"/>
    </location>
</feature>
<sequence>MIFLCPAGRRRPPAPVSSGRTGRARSKVAGLRRPHFLVGSPLSHSGVAAGSQGSASRPLRGARGRSGAGPGGRAGTPPLPRAVTWAPALQVPGLRPCGAGGHRSSELTHMAFWHSKMKCKEPKIT</sequence>
<keyword evidence="2" id="KW-1185">Reference proteome</keyword>
<accession>A0A6J3GFX7</accession>
<keyword evidence="3" id="KW-0675">Receptor</keyword>
<feature type="region of interest" description="Disordered" evidence="1">
    <location>
        <begin position="1"/>
        <end position="81"/>
    </location>
</feature>
<protein>
    <submittedName>
        <fullName evidence="3">Probable G-protein coupled receptor 160 isoform X3</fullName>
    </submittedName>
</protein>
<dbReference type="RefSeq" id="XP_032116710.1">
    <property type="nucleotide sequence ID" value="XM_032260819.1"/>
</dbReference>